<name>A0A163G7D3_DIDRA</name>
<dbReference type="AlphaFoldDB" id="A0A163G7D3"/>
<comment type="caution">
    <text evidence="1">The sequence shown here is derived from an EMBL/GenBank/DDBJ whole genome shotgun (WGS) entry which is preliminary data.</text>
</comment>
<dbReference type="STRING" id="5454.A0A163G7D3"/>
<gene>
    <name evidence="1" type="ORF">ST47_g4180</name>
</gene>
<evidence type="ECO:0000313" key="1">
    <source>
        <dbReference type="EMBL" id="KZM24721.1"/>
    </source>
</evidence>
<accession>A0A163G7D3</accession>
<dbReference type="Proteomes" id="UP000076837">
    <property type="component" value="Unassembled WGS sequence"/>
</dbReference>
<protein>
    <submittedName>
        <fullName evidence="1">Uncharacterized protein</fullName>
    </submittedName>
</protein>
<proteinExistence type="predicted"/>
<evidence type="ECO:0000313" key="2">
    <source>
        <dbReference type="Proteomes" id="UP000076837"/>
    </source>
</evidence>
<organism evidence="1 2">
    <name type="scientific">Didymella rabiei</name>
    <name type="common">Chickpea ascochyta blight fungus</name>
    <name type="synonym">Mycosphaerella rabiei</name>
    <dbReference type="NCBI Taxonomy" id="5454"/>
    <lineage>
        <taxon>Eukaryota</taxon>
        <taxon>Fungi</taxon>
        <taxon>Dikarya</taxon>
        <taxon>Ascomycota</taxon>
        <taxon>Pezizomycotina</taxon>
        <taxon>Dothideomycetes</taxon>
        <taxon>Pleosporomycetidae</taxon>
        <taxon>Pleosporales</taxon>
        <taxon>Pleosporineae</taxon>
        <taxon>Didymellaceae</taxon>
        <taxon>Ascochyta</taxon>
    </lineage>
</organism>
<dbReference type="OrthoDB" id="3777090at2759"/>
<keyword evidence="2" id="KW-1185">Reference proteome</keyword>
<dbReference type="EMBL" id="JYNV01000154">
    <property type="protein sequence ID" value="KZM24721.1"/>
    <property type="molecule type" value="Genomic_DNA"/>
</dbReference>
<sequence length="389" mass="43631">MAGRGEYQKQIAALIAAAKAKNLKLEDTLPEETLKHFGDMTELKAARELIKELDDREKQLQAANETLTKKLNKKQEEIDDLPGDFKALEVELHQAQRQIALHKTMSEDSRQRTERYQRQLKEIADKQQADASAAEKIERLQAQVEDQQTIIAKLLEENQAAEAVSAQLRESDLKALAQKDKQLAQRDEELTEKDELLAKLDKELDDACSLMSCDTEALVSDPPEDPLTVQQENVEKSKFSTHREAQFSAAIISEMKPLNRFYKAVFQIVNAFAMIFQATSTKDIPSLSCVGTQLDAAQVALGDYIDIKNMMRASMEELGADDMDQIALLHELDVLATSATNSQINLEVVHMGFWNFLNQLSDDPKMLSNLNGALCDADRVHIIDLDGCD</sequence>
<reference evidence="1 2" key="1">
    <citation type="journal article" date="2016" name="Sci. Rep.">
        <title>Draft genome sequencing and secretome analysis of fungal phytopathogen Ascochyta rabiei provides insight into the necrotrophic effector repertoire.</title>
        <authorList>
            <person name="Verma S."/>
            <person name="Gazara R.K."/>
            <person name="Nizam S."/>
            <person name="Parween S."/>
            <person name="Chattopadhyay D."/>
            <person name="Verma P.K."/>
        </authorList>
    </citation>
    <scope>NUCLEOTIDE SEQUENCE [LARGE SCALE GENOMIC DNA]</scope>
    <source>
        <strain evidence="1 2">ArDII</strain>
    </source>
</reference>